<dbReference type="AlphaFoldDB" id="A0A8U0IKT6"/>
<proteinExistence type="predicted"/>
<evidence type="ECO:0000259" key="2">
    <source>
        <dbReference type="Pfam" id="PF19701"/>
    </source>
</evidence>
<dbReference type="Proteomes" id="UP000830434">
    <property type="component" value="Chromosome"/>
</dbReference>
<evidence type="ECO:0000313" key="4">
    <source>
        <dbReference type="Proteomes" id="UP000830434"/>
    </source>
</evidence>
<evidence type="ECO:0000256" key="1">
    <source>
        <dbReference type="SAM" id="Phobius"/>
    </source>
</evidence>
<sequence>MFAPFAEPLGYPAAVVVFAIGYAFVRYPRAMYWIRNFSGFEPEPDLGAAGTGLYRVTGYLLVVMGFIVLGLTLIGGLPSR</sequence>
<dbReference type="InterPro" id="IPR045679">
    <property type="entry name" value="DUF6199"/>
</dbReference>
<dbReference type="Pfam" id="PF19701">
    <property type="entry name" value="DUF6199"/>
    <property type="match status" value="1"/>
</dbReference>
<dbReference type="KEGG" id="haxz:M0R88_02235"/>
<feature type="transmembrane region" description="Helical" evidence="1">
    <location>
        <begin position="6"/>
        <end position="25"/>
    </location>
</feature>
<keyword evidence="4" id="KW-1185">Reference proteome</keyword>
<dbReference type="GeneID" id="72188636"/>
<accession>A0A8U0IKT6</accession>
<feature type="transmembrane region" description="Helical" evidence="1">
    <location>
        <begin position="56"/>
        <end position="77"/>
    </location>
</feature>
<name>A0A8U0IKT6_9EURY</name>
<feature type="domain" description="DUF6199" evidence="2">
    <location>
        <begin position="14"/>
        <end position="69"/>
    </location>
</feature>
<dbReference type="RefSeq" id="WP_248655339.1">
    <property type="nucleotide sequence ID" value="NZ_CP096658.1"/>
</dbReference>
<dbReference type="EMBL" id="CP096658">
    <property type="protein sequence ID" value="UPW00932.1"/>
    <property type="molecule type" value="Genomic_DNA"/>
</dbReference>
<keyword evidence="1" id="KW-1133">Transmembrane helix</keyword>
<protein>
    <recommendedName>
        <fullName evidence="2">DUF6199 domain-containing protein</fullName>
    </recommendedName>
</protein>
<organism evidence="3 4">
    <name type="scientific">Halorussus gelatinilyticus</name>
    <dbReference type="NCBI Taxonomy" id="2937524"/>
    <lineage>
        <taxon>Archaea</taxon>
        <taxon>Methanobacteriati</taxon>
        <taxon>Methanobacteriota</taxon>
        <taxon>Stenosarchaea group</taxon>
        <taxon>Halobacteria</taxon>
        <taxon>Halobacteriales</taxon>
        <taxon>Haladaptataceae</taxon>
        <taxon>Halorussus</taxon>
    </lineage>
</organism>
<keyword evidence="1" id="KW-0812">Transmembrane</keyword>
<reference evidence="3" key="1">
    <citation type="submission" date="2022-04" db="EMBL/GenBank/DDBJ databases">
        <title>Diverse halophilic archaea isolated from saline environments.</title>
        <authorList>
            <person name="Cui H.-L."/>
        </authorList>
    </citation>
    <scope>NUCLEOTIDE SEQUENCE</scope>
    <source>
        <strain evidence="3">XZYJT40</strain>
    </source>
</reference>
<gene>
    <name evidence="3" type="ORF">M0R88_02235</name>
</gene>
<evidence type="ECO:0000313" key="3">
    <source>
        <dbReference type="EMBL" id="UPW00932.1"/>
    </source>
</evidence>
<keyword evidence="1" id="KW-0472">Membrane</keyword>